<dbReference type="FunFam" id="3.90.400.10:FF:000002">
    <property type="entry name" value="Sucrose isomerase"/>
    <property type="match status" value="1"/>
</dbReference>
<dbReference type="EMBL" id="DVJS01000090">
    <property type="protein sequence ID" value="HIS97081.1"/>
    <property type="molecule type" value="Genomic_DNA"/>
</dbReference>
<reference evidence="5" key="2">
    <citation type="journal article" date="2021" name="PeerJ">
        <title>Extensive microbial diversity within the chicken gut microbiome revealed by metagenomics and culture.</title>
        <authorList>
            <person name="Gilroy R."/>
            <person name="Ravi A."/>
            <person name="Getino M."/>
            <person name="Pursley I."/>
            <person name="Horton D.L."/>
            <person name="Alikhan N.F."/>
            <person name="Baker D."/>
            <person name="Gharbi K."/>
            <person name="Hall N."/>
            <person name="Watson M."/>
            <person name="Adriaenssens E.M."/>
            <person name="Foster-Nyarko E."/>
            <person name="Jarju S."/>
            <person name="Secka A."/>
            <person name="Antonio M."/>
            <person name="Oren A."/>
            <person name="Chaudhuri R.R."/>
            <person name="La Ragione R."/>
            <person name="Hildebrand F."/>
            <person name="Pallen M.J."/>
        </authorList>
    </citation>
    <scope>NUCLEOTIDE SEQUENCE</scope>
    <source>
        <strain evidence="5">ChiHecec3B27-6122</strain>
    </source>
</reference>
<proteinExistence type="inferred from homology"/>
<dbReference type="Gene3D" id="2.60.40.1180">
    <property type="entry name" value="Golgi alpha-mannosidase II"/>
    <property type="match status" value="1"/>
</dbReference>
<feature type="domain" description="Glycosyl hydrolase family 13 catalytic" evidence="4">
    <location>
        <begin position="14"/>
        <end position="396"/>
    </location>
</feature>
<dbReference type="SMART" id="SM00642">
    <property type="entry name" value="Aamy"/>
    <property type="match status" value="1"/>
</dbReference>
<accession>A0A9D1G4Q5</accession>
<sequence>MSRNDWYKSMVVYQIWPRSFCDGNGDGIGDLWGVLGKLDYIKSLGADAIWFSPLYPSPNADFGYDVSDYKNINPEYGDLEVFKKVLDEAHARGLRVFMDLVVNHSSDEHEWFKKSRDVHSPYRSYYFWRRGSKNRSGGIKPPNNWDSLFEGGAWELDEDTGEYYLHIFSKKQPDLNHDNPAVREEVKSIMRFWLDMGVDGFREDVITFISKTPGLPSAYPKLPAATGMSKYMNGPHIHEYLREYRAAADDYDCMLLGEGTRMKPEEALPYLESGELDLMFGFAHMEADCVMTDFLQRPFSLKKLKRAFSDWQEKLAGKAWNALYIENHDHPRIISRYGSERYRTESGKMLAAAYMLQQGTPFIYQGQEIGMTNLRLPRLDMYVDVMLKNNCRIASKILPQSLILKLAQNSCRDSARTPMQWTGGPWAGFSETRPWFYVNENYRDVNVEVEEKDEDSLLNFYRELIAFRKAEPLVMEGEYKEHLKQSPNFYVYSREAGGRRLLVICSFADKETYFTCPEGFDLASGRLVLKNHELNVVVNNQFTARPYELRVYLFE</sequence>
<dbReference type="GO" id="GO:0004556">
    <property type="term" value="F:alpha-amylase activity"/>
    <property type="evidence" value="ECO:0007669"/>
    <property type="project" value="TreeGrafter"/>
</dbReference>
<dbReference type="GO" id="GO:0009313">
    <property type="term" value="P:oligosaccharide catabolic process"/>
    <property type="evidence" value="ECO:0007669"/>
    <property type="project" value="TreeGrafter"/>
</dbReference>
<reference evidence="5" key="1">
    <citation type="submission" date="2020-10" db="EMBL/GenBank/DDBJ databases">
        <authorList>
            <person name="Gilroy R."/>
        </authorList>
    </citation>
    <scope>NUCLEOTIDE SEQUENCE</scope>
    <source>
        <strain evidence="5">ChiHecec3B27-6122</strain>
    </source>
</reference>
<evidence type="ECO:0000313" key="5">
    <source>
        <dbReference type="EMBL" id="HIS97081.1"/>
    </source>
</evidence>
<dbReference type="FunFam" id="3.20.20.80:FF:000064">
    <property type="entry name" value="Oligo-1,6-glucosidase"/>
    <property type="match status" value="1"/>
</dbReference>
<evidence type="ECO:0000259" key="4">
    <source>
        <dbReference type="SMART" id="SM00642"/>
    </source>
</evidence>
<dbReference type="SUPFAM" id="SSF51445">
    <property type="entry name" value="(Trans)glycosidases"/>
    <property type="match status" value="1"/>
</dbReference>
<dbReference type="InterPro" id="IPR006047">
    <property type="entry name" value="GH13_cat_dom"/>
</dbReference>
<dbReference type="Proteomes" id="UP000886876">
    <property type="component" value="Unassembled WGS sequence"/>
</dbReference>
<dbReference type="SUPFAM" id="SSF51011">
    <property type="entry name" value="Glycosyl hydrolase domain"/>
    <property type="match status" value="1"/>
</dbReference>
<evidence type="ECO:0000256" key="1">
    <source>
        <dbReference type="ARBA" id="ARBA00008061"/>
    </source>
</evidence>
<dbReference type="AlphaFoldDB" id="A0A9D1G4Q5"/>
<dbReference type="Pfam" id="PF00128">
    <property type="entry name" value="Alpha-amylase"/>
    <property type="match status" value="1"/>
</dbReference>
<comment type="similarity">
    <text evidence="1">Belongs to the glycosyl hydrolase 13 family.</text>
</comment>
<dbReference type="PANTHER" id="PTHR10357:SF179">
    <property type="entry name" value="NEUTRAL AND BASIC AMINO ACID TRANSPORT PROTEIN RBAT"/>
    <property type="match status" value="1"/>
</dbReference>
<organism evidence="5 6">
    <name type="scientific">Candidatus Scatomorpha pullistercoris</name>
    <dbReference type="NCBI Taxonomy" id="2840929"/>
    <lineage>
        <taxon>Bacteria</taxon>
        <taxon>Bacillati</taxon>
        <taxon>Bacillota</taxon>
        <taxon>Clostridia</taxon>
        <taxon>Eubacteriales</taxon>
        <taxon>Candidatus Scatomorpha</taxon>
    </lineage>
</organism>
<evidence type="ECO:0000256" key="3">
    <source>
        <dbReference type="ARBA" id="ARBA00023295"/>
    </source>
</evidence>
<dbReference type="CDD" id="cd11333">
    <property type="entry name" value="AmyAc_SI_OligoGlu_DGase"/>
    <property type="match status" value="1"/>
</dbReference>
<keyword evidence="3" id="KW-0326">Glycosidase</keyword>
<dbReference type="Gene3D" id="3.90.400.10">
    <property type="entry name" value="Oligo-1,6-glucosidase, Domain 2"/>
    <property type="match status" value="1"/>
</dbReference>
<evidence type="ECO:0000256" key="2">
    <source>
        <dbReference type="ARBA" id="ARBA00022801"/>
    </source>
</evidence>
<gene>
    <name evidence="5" type="ORF">IAD42_03820</name>
</gene>
<keyword evidence="2" id="KW-0378">Hydrolase</keyword>
<dbReference type="InterPro" id="IPR017853">
    <property type="entry name" value="GH"/>
</dbReference>
<name>A0A9D1G4Q5_9FIRM</name>
<evidence type="ECO:0000313" key="6">
    <source>
        <dbReference type="Proteomes" id="UP000886876"/>
    </source>
</evidence>
<dbReference type="PANTHER" id="PTHR10357">
    <property type="entry name" value="ALPHA-AMYLASE FAMILY MEMBER"/>
    <property type="match status" value="1"/>
</dbReference>
<dbReference type="Gene3D" id="3.20.20.80">
    <property type="entry name" value="Glycosidases"/>
    <property type="match status" value="1"/>
</dbReference>
<dbReference type="InterPro" id="IPR013780">
    <property type="entry name" value="Glyco_hydro_b"/>
</dbReference>
<dbReference type="InterPro" id="IPR045857">
    <property type="entry name" value="O16G_dom_2"/>
</dbReference>
<comment type="caution">
    <text evidence="5">The sequence shown here is derived from an EMBL/GenBank/DDBJ whole genome shotgun (WGS) entry which is preliminary data.</text>
</comment>
<protein>
    <submittedName>
        <fullName evidence="5">Alpha-glucosidase</fullName>
    </submittedName>
</protein>